<sequence length="461" mass="50174">MPDVTASGADASGASANAAAAPLPPAPLGLTPFRDHPLRAGVLAELHARPFVPVSTPARLLHLAFLVNREEASADRDAFAALCAARGQPVPSRQAKQHHAAFGGVNVRWERHAEFTTYSWELPAEDIVTGGLPFHPSSASLMASLAQIPQPGLLLVAVDLHLTTDTADSLPLDRLFDRSSLARSDVEDGFAEIATDFQPDVSGFVRILVRDRGMTPDAAGALIQRVLEIETYRTLALLGLPEAMRIAPGVARIEERLRALTTEMKDSQGLAANHKLLDELTSLAAEVEADAAASLFRFGASRAYDEIVGLRLRTIGERPIAGFPTWQQFLARRLLPAMRTCQSTEQRQANLSLKLTSAANLLRTRVDVELEQQNRDLLSSMNKRARMQLRLQQTVEGLSVAAISYYVISLLHYALEGLHAAAEHAGLHYDVGIATALAVPFVVLAIWMVVRRIRRGHFDEI</sequence>
<accession>A0A9W6JTX3</accession>
<gene>
    <name evidence="2" type="ORF">GCM10017653_12810</name>
</gene>
<feature type="transmembrane region" description="Helical" evidence="1">
    <location>
        <begin position="427"/>
        <end position="450"/>
    </location>
</feature>
<reference evidence="2" key="1">
    <citation type="journal article" date="2014" name="Int. J. Syst. Evol. Microbiol.">
        <title>Complete genome sequence of Corynebacterium casei LMG S-19264T (=DSM 44701T), isolated from a smear-ripened cheese.</title>
        <authorList>
            <consortium name="US DOE Joint Genome Institute (JGI-PGF)"/>
            <person name="Walter F."/>
            <person name="Albersmeier A."/>
            <person name="Kalinowski J."/>
            <person name="Ruckert C."/>
        </authorList>
    </citation>
    <scope>NUCLEOTIDE SEQUENCE</scope>
    <source>
        <strain evidence="2">VKM B-2789</strain>
    </source>
</reference>
<dbReference type="Proteomes" id="UP001143330">
    <property type="component" value="Unassembled WGS sequence"/>
</dbReference>
<dbReference type="RefSeq" id="WP_213366655.1">
    <property type="nucleotide sequence ID" value="NZ_BSFM01000006.1"/>
</dbReference>
<evidence type="ECO:0000256" key="1">
    <source>
        <dbReference type="SAM" id="Phobius"/>
    </source>
</evidence>
<evidence type="ECO:0000313" key="2">
    <source>
        <dbReference type="EMBL" id="GLK83212.1"/>
    </source>
</evidence>
<keyword evidence="1" id="KW-1133">Transmembrane helix</keyword>
<comment type="caution">
    <text evidence="2">The sequence shown here is derived from an EMBL/GenBank/DDBJ whole genome shotgun (WGS) entry which is preliminary data.</text>
</comment>
<dbReference type="AlphaFoldDB" id="A0A9W6JTX3"/>
<dbReference type="Pfam" id="PF11902">
    <property type="entry name" value="DUF3422"/>
    <property type="match status" value="1"/>
</dbReference>
<keyword evidence="1" id="KW-0472">Membrane</keyword>
<reference evidence="2" key="2">
    <citation type="submission" date="2023-01" db="EMBL/GenBank/DDBJ databases">
        <authorList>
            <person name="Sun Q."/>
            <person name="Evtushenko L."/>
        </authorList>
    </citation>
    <scope>NUCLEOTIDE SEQUENCE</scope>
    <source>
        <strain evidence="2">VKM B-2789</strain>
    </source>
</reference>
<feature type="transmembrane region" description="Helical" evidence="1">
    <location>
        <begin position="394"/>
        <end position="415"/>
    </location>
</feature>
<dbReference type="InterPro" id="IPR021830">
    <property type="entry name" value="DUF3422"/>
</dbReference>
<protein>
    <submittedName>
        <fullName evidence="2">Membrane protein</fullName>
    </submittedName>
</protein>
<name>A0A9W6JTX3_9HYPH</name>
<proteinExistence type="predicted"/>
<organism evidence="2 3">
    <name type="scientific">Ancylobacter defluvii</name>
    <dbReference type="NCBI Taxonomy" id="1282440"/>
    <lineage>
        <taxon>Bacteria</taxon>
        <taxon>Pseudomonadati</taxon>
        <taxon>Pseudomonadota</taxon>
        <taxon>Alphaproteobacteria</taxon>
        <taxon>Hyphomicrobiales</taxon>
        <taxon>Xanthobacteraceae</taxon>
        <taxon>Ancylobacter</taxon>
    </lineage>
</organism>
<keyword evidence="3" id="KW-1185">Reference proteome</keyword>
<keyword evidence="1" id="KW-0812">Transmembrane</keyword>
<evidence type="ECO:0000313" key="3">
    <source>
        <dbReference type="Proteomes" id="UP001143330"/>
    </source>
</evidence>
<dbReference type="EMBL" id="BSFM01000006">
    <property type="protein sequence ID" value="GLK83212.1"/>
    <property type="molecule type" value="Genomic_DNA"/>
</dbReference>